<keyword evidence="1" id="KW-0812">Transmembrane</keyword>
<keyword evidence="1" id="KW-0472">Membrane</keyword>
<feature type="domain" description="DUF4395" evidence="2">
    <location>
        <begin position="3"/>
        <end position="131"/>
    </location>
</feature>
<evidence type="ECO:0000259" key="2">
    <source>
        <dbReference type="Pfam" id="PF14340"/>
    </source>
</evidence>
<feature type="transmembrane region" description="Helical" evidence="1">
    <location>
        <begin position="74"/>
        <end position="95"/>
    </location>
</feature>
<organism evidence="3 4">
    <name type="scientific">Rugosimonospora africana</name>
    <dbReference type="NCBI Taxonomy" id="556532"/>
    <lineage>
        <taxon>Bacteria</taxon>
        <taxon>Bacillati</taxon>
        <taxon>Actinomycetota</taxon>
        <taxon>Actinomycetes</taxon>
        <taxon>Micromonosporales</taxon>
        <taxon>Micromonosporaceae</taxon>
        <taxon>Rugosimonospora</taxon>
    </lineage>
</organism>
<gene>
    <name evidence="3" type="ORF">Raf01_68760</name>
</gene>
<dbReference type="InterPro" id="IPR025508">
    <property type="entry name" value="DUF4395"/>
</dbReference>
<dbReference type="EMBL" id="BONZ01000070">
    <property type="protein sequence ID" value="GIH18704.1"/>
    <property type="molecule type" value="Genomic_DNA"/>
</dbReference>
<proteinExistence type="predicted"/>
<reference evidence="3" key="1">
    <citation type="submission" date="2021-01" db="EMBL/GenBank/DDBJ databases">
        <title>Whole genome shotgun sequence of Rugosimonospora africana NBRC 104875.</title>
        <authorList>
            <person name="Komaki H."/>
            <person name="Tamura T."/>
        </authorList>
    </citation>
    <scope>NUCLEOTIDE SEQUENCE</scope>
    <source>
        <strain evidence="3">NBRC 104875</strain>
    </source>
</reference>
<dbReference type="InterPro" id="IPR016942">
    <property type="entry name" value="UCP030042"/>
</dbReference>
<feature type="transmembrane region" description="Helical" evidence="1">
    <location>
        <begin position="7"/>
        <end position="25"/>
    </location>
</feature>
<keyword evidence="4" id="KW-1185">Reference proteome</keyword>
<dbReference type="PIRSF" id="PIRSF030042">
    <property type="entry name" value="UCP030042"/>
    <property type="match status" value="1"/>
</dbReference>
<dbReference type="Proteomes" id="UP000642748">
    <property type="component" value="Unassembled WGS sequence"/>
</dbReference>
<sequence>MLIDPRGPRFAAGVTAIVLVLVLVFESGWLALAQAAVFALSALSPRYSPYGLVYRAALAPRLGRPSELEPAQPVRFAQLVGLVFTLVAAVGFLAGQDVLGLVFAGLALVAAFLNAVFGLCLGCEAYLAFRRLTHRPMAARVPAP</sequence>
<protein>
    <submittedName>
        <fullName evidence="3">Membrane protein</fullName>
    </submittedName>
</protein>
<dbReference type="AlphaFoldDB" id="A0A8J3QYR1"/>
<feature type="transmembrane region" description="Helical" evidence="1">
    <location>
        <begin position="101"/>
        <end position="127"/>
    </location>
</feature>
<evidence type="ECO:0000256" key="1">
    <source>
        <dbReference type="SAM" id="Phobius"/>
    </source>
</evidence>
<evidence type="ECO:0000313" key="4">
    <source>
        <dbReference type="Proteomes" id="UP000642748"/>
    </source>
</evidence>
<accession>A0A8J3QYR1</accession>
<dbReference type="Pfam" id="PF14340">
    <property type="entry name" value="DUF4395"/>
    <property type="match status" value="1"/>
</dbReference>
<evidence type="ECO:0000313" key="3">
    <source>
        <dbReference type="EMBL" id="GIH18704.1"/>
    </source>
</evidence>
<comment type="caution">
    <text evidence="3">The sequence shown here is derived from an EMBL/GenBank/DDBJ whole genome shotgun (WGS) entry which is preliminary data.</text>
</comment>
<keyword evidence="1" id="KW-1133">Transmembrane helix</keyword>
<dbReference type="RefSeq" id="WP_203922202.1">
    <property type="nucleotide sequence ID" value="NZ_BONZ01000070.1"/>
</dbReference>
<name>A0A8J3QYR1_9ACTN</name>